<dbReference type="Pfam" id="PF04191">
    <property type="entry name" value="PEMT"/>
    <property type="match status" value="1"/>
</dbReference>
<dbReference type="GO" id="GO:0012505">
    <property type="term" value="C:endomembrane system"/>
    <property type="evidence" value="ECO:0007669"/>
    <property type="project" value="UniProtKB-SubCell"/>
</dbReference>
<feature type="transmembrane region" description="Helical" evidence="5">
    <location>
        <begin position="40"/>
        <end position="61"/>
    </location>
</feature>
<dbReference type="PANTHER" id="PTHR43847">
    <property type="entry name" value="BLL3993 PROTEIN"/>
    <property type="match status" value="1"/>
</dbReference>
<dbReference type="InterPro" id="IPR052527">
    <property type="entry name" value="Metal_cation-efflux_comp"/>
</dbReference>
<keyword evidence="4 5" id="KW-0472">Membrane</keyword>
<dbReference type="Proteomes" id="UP000236220">
    <property type="component" value="Unassembled WGS sequence"/>
</dbReference>
<evidence type="ECO:0000313" key="6">
    <source>
        <dbReference type="EMBL" id="PNS08885.1"/>
    </source>
</evidence>
<feature type="transmembrane region" description="Helical" evidence="5">
    <location>
        <begin position="133"/>
        <end position="159"/>
    </location>
</feature>
<dbReference type="RefSeq" id="WP_103074015.1">
    <property type="nucleotide sequence ID" value="NZ_NPZB01000001.1"/>
</dbReference>
<evidence type="ECO:0008006" key="8">
    <source>
        <dbReference type="Google" id="ProtNLM"/>
    </source>
</evidence>
<sequence>MSLQPPSAWLIRDVVILWGLGELVLALTRRAPAGQSRDHGSLRVLSIALWSSIALAIYAAVSGWMPVPVVLRASLAWLGLILLIGGLMLRAWSIRVLARQFTVDVAIRDDHRLIRSGPYALLRHPSYTGALMCFYGTGLVLGSWVSLLLLIVVPTLAFLHRIRIEESVLSLAFPKDYPEYARTTKRLIPFVW</sequence>
<gene>
    <name evidence="6" type="ORF">Lysil_0514</name>
</gene>
<comment type="subcellular location">
    <subcellularLocation>
        <location evidence="1">Endomembrane system</location>
        <topology evidence="1">Multi-pass membrane protein</topology>
    </subcellularLocation>
</comment>
<evidence type="ECO:0000256" key="2">
    <source>
        <dbReference type="ARBA" id="ARBA00022692"/>
    </source>
</evidence>
<proteinExistence type="predicted"/>
<accession>A0A2K1Q1H1</accession>
<keyword evidence="2 5" id="KW-0812">Transmembrane</keyword>
<evidence type="ECO:0000256" key="5">
    <source>
        <dbReference type="SAM" id="Phobius"/>
    </source>
</evidence>
<reference evidence="6 7" key="1">
    <citation type="submission" date="2017-08" db="EMBL/GenBank/DDBJ databases">
        <title>Lysobacter sylvestris genome.</title>
        <authorList>
            <person name="Zhang D.-C."/>
            <person name="Albuquerque L."/>
            <person name="Franca L."/>
            <person name="Froufe H.J.C."/>
            <person name="Barroso C."/>
            <person name="Egas C."/>
            <person name="Da Costa M."/>
            <person name="Margesin R."/>
        </authorList>
    </citation>
    <scope>NUCLEOTIDE SEQUENCE [LARGE SCALE GENOMIC DNA]</scope>
    <source>
        <strain evidence="6 7">AM20-91</strain>
    </source>
</reference>
<dbReference type="OrthoDB" id="5293276at2"/>
<feature type="transmembrane region" description="Helical" evidence="5">
    <location>
        <begin position="6"/>
        <end position="28"/>
    </location>
</feature>
<name>A0A2K1Q1H1_9GAMM</name>
<evidence type="ECO:0000313" key="7">
    <source>
        <dbReference type="Proteomes" id="UP000236220"/>
    </source>
</evidence>
<evidence type="ECO:0000256" key="4">
    <source>
        <dbReference type="ARBA" id="ARBA00023136"/>
    </source>
</evidence>
<evidence type="ECO:0000256" key="1">
    <source>
        <dbReference type="ARBA" id="ARBA00004127"/>
    </source>
</evidence>
<keyword evidence="3 5" id="KW-1133">Transmembrane helix</keyword>
<dbReference type="EMBL" id="NPZB01000001">
    <property type="protein sequence ID" value="PNS08885.1"/>
    <property type="molecule type" value="Genomic_DNA"/>
</dbReference>
<keyword evidence="7" id="KW-1185">Reference proteome</keyword>
<comment type="caution">
    <text evidence="6">The sequence shown here is derived from an EMBL/GenBank/DDBJ whole genome shotgun (WGS) entry which is preliminary data.</text>
</comment>
<protein>
    <recommendedName>
        <fullName evidence="8">Phospholipid methyltransferase</fullName>
    </recommendedName>
</protein>
<dbReference type="Gene3D" id="1.20.120.1630">
    <property type="match status" value="1"/>
</dbReference>
<evidence type="ECO:0000256" key="3">
    <source>
        <dbReference type="ARBA" id="ARBA00022989"/>
    </source>
</evidence>
<feature type="transmembrane region" description="Helical" evidence="5">
    <location>
        <begin position="73"/>
        <end position="92"/>
    </location>
</feature>
<dbReference type="InterPro" id="IPR007318">
    <property type="entry name" value="Phopholipid_MeTrfase"/>
</dbReference>
<dbReference type="PANTHER" id="PTHR43847:SF1">
    <property type="entry name" value="BLL3993 PROTEIN"/>
    <property type="match status" value="1"/>
</dbReference>
<dbReference type="AlphaFoldDB" id="A0A2K1Q1H1"/>
<organism evidence="6 7">
    <name type="scientific">Solilutibacter silvestris</name>
    <dbReference type="NCBI Taxonomy" id="1645665"/>
    <lineage>
        <taxon>Bacteria</taxon>
        <taxon>Pseudomonadati</taxon>
        <taxon>Pseudomonadota</taxon>
        <taxon>Gammaproteobacteria</taxon>
        <taxon>Lysobacterales</taxon>
        <taxon>Lysobacteraceae</taxon>
        <taxon>Solilutibacter</taxon>
    </lineage>
</organism>